<dbReference type="Gene3D" id="3.30.470.20">
    <property type="entry name" value="ATP-grasp fold, B domain"/>
    <property type="match status" value="1"/>
</dbReference>
<dbReference type="InterPro" id="IPR011761">
    <property type="entry name" value="ATP-grasp"/>
</dbReference>
<dbReference type="SUPFAM" id="SSF52210">
    <property type="entry name" value="Succinyl-CoA synthetase domains"/>
    <property type="match status" value="1"/>
</dbReference>
<evidence type="ECO:0000256" key="2">
    <source>
        <dbReference type="ARBA" id="ARBA00022532"/>
    </source>
</evidence>
<dbReference type="EC" id="6.2.1.5" evidence="8"/>
<dbReference type="GO" id="GO:0005524">
    <property type="term" value="F:ATP binding"/>
    <property type="evidence" value="ECO:0007669"/>
    <property type="project" value="UniProtKB-UniRule"/>
</dbReference>
<feature type="domain" description="ATP-grasp" evidence="9">
    <location>
        <begin position="9"/>
        <end position="229"/>
    </location>
</feature>
<dbReference type="Gene3D" id="3.30.1490.20">
    <property type="entry name" value="ATP-grasp fold, A domain"/>
    <property type="match status" value="1"/>
</dbReference>
<feature type="binding site" evidence="8">
    <location>
        <position position="264"/>
    </location>
    <ligand>
        <name>substrate</name>
        <note>ligand shared with subunit alpha</note>
    </ligand>
</feature>
<dbReference type="InterPro" id="IPR013815">
    <property type="entry name" value="ATP_grasp_subdomain_1"/>
</dbReference>
<keyword evidence="6 8" id="KW-0067">ATP-binding</keyword>
<dbReference type="InterPro" id="IPR005809">
    <property type="entry name" value="Succ_CoA_ligase-like_bsu"/>
</dbReference>
<comment type="pathway">
    <text evidence="8">Carbohydrate metabolism; tricarboxylic acid cycle; succinate from succinyl-CoA (ligase route): step 1/1.</text>
</comment>
<dbReference type="EMBL" id="LO017727">
    <property type="protein sequence ID" value="CRH05825.1"/>
    <property type="molecule type" value="Genomic_DNA"/>
</dbReference>
<dbReference type="InterPro" id="IPR013650">
    <property type="entry name" value="ATP-grasp_succ-CoA_synth-type"/>
</dbReference>
<feature type="binding site" evidence="8">
    <location>
        <position position="199"/>
    </location>
    <ligand>
        <name>Mg(2+)</name>
        <dbReference type="ChEBI" id="CHEBI:18420"/>
    </ligand>
</feature>
<dbReference type="PANTHER" id="PTHR11815">
    <property type="entry name" value="SUCCINYL-COA SYNTHETASE BETA CHAIN"/>
    <property type="match status" value="1"/>
</dbReference>
<evidence type="ECO:0000256" key="7">
    <source>
        <dbReference type="ARBA" id="ARBA00022842"/>
    </source>
</evidence>
<dbReference type="GO" id="GO:0006104">
    <property type="term" value="P:succinyl-CoA metabolic process"/>
    <property type="evidence" value="ECO:0007669"/>
    <property type="project" value="TreeGrafter"/>
</dbReference>
<evidence type="ECO:0000259" key="9">
    <source>
        <dbReference type="PROSITE" id="PS50975"/>
    </source>
</evidence>
<feature type="binding site" evidence="8">
    <location>
        <begin position="53"/>
        <end position="55"/>
    </location>
    <ligand>
        <name>ATP</name>
        <dbReference type="ChEBI" id="CHEBI:30616"/>
    </ligand>
</feature>
<evidence type="ECO:0000256" key="1">
    <source>
        <dbReference type="ARBA" id="ARBA00009182"/>
    </source>
</evidence>
<evidence type="ECO:0000256" key="6">
    <source>
        <dbReference type="ARBA" id="ARBA00022840"/>
    </source>
</evidence>
<dbReference type="InterPro" id="IPR005811">
    <property type="entry name" value="SUCC_ACL_C"/>
</dbReference>
<feature type="binding site" evidence="8">
    <location>
        <position position="102"/>
    </location>
    <ligand>
        <name>ATP</name>
        <dbReference type="ChEBI" id="CHEBI:30616"/>
    </ligand>
</feature>
<comment type="catalytic activity">
    <reaction evidence="8">
        <text>succinate + ATP + CoA = succinyl-CoA + ADP + phosphate</text>
        <dbReference type="Rhea" id="RHEA:17661"/>
        <dbReference type="ChEBI" id="CHEBI:30031"/>
        <dbReference type="ChEBI" id="CHEBI:30616"/>
        <dbReference type="ChEBI" id="CHEBI:43474"/>
        <dbReference type="ChEBI" id="CHEBI:57287"/>
        <dbReference type="ChEBI" id="CHEBI:57292"/>
        <dbReference type="ChEBI" id="CHEBI:456216"/>
        <dbReference type="EC" id="6.2.1.5"/>
    </reaction>
</comment>
<dbReference type="PROSITE" id="PS01217">
    <property type="entry name" value="SUCCINYL_COA_LIG_3"/>
    <property type="match status" value="1"/>
</dbReference>
<evidence type="ECO:0000256" key="5">
    <source>
        <dbReference type="ARBA" id="ARBA00022741"/>
    </source>
</evidence>
<comment type="function">
    <text evidence="8">Succinyl-CoA synthetase functions in the citric acid cycle (TCA), coupling the hydrolysis of succinyl-CoA to the synthesis of either ATP or GTP and thus represents the only step of substrate-level phosphorylation in the TCA. The beta subunit provides nucleotide specificity of the enzyme and binds the substrate succinate, while the binding sites for coenzyme A and phosphate are found in the alpha subunit.</text>
</comment>
<organism evidence="10">
    <name type="scientific">Magnetococcus massalia (strain MO-1)</name>
    <dbReference type="NCBI Taxonomy" id="451514"/>
    <lineage>
        <taxon>Bacteria</taxon>
        <taxon>Pseudomonadati</taxon>
        <taxon>Pseudomonadota</taxon>
        <taxon>Magnetococcia</taxon>
        <taxon>Magnetococcales</taxon>
        <taxon>Magnetococcaceae</taxon>
        <taxon>Magnetococcus</taxon>
    </lineage>
</organism>
<reference evidence="10" key="1">
    <citation type="submission" date="2015-04" db="EMBL/GenBank/DDBJ databases">
        <authorList>
            <person name="Syromyatnikov M.Y."/>
            <person name="Popov V.N."/>
        </authorList>
    </citation>
    <scope>NUCLEOTIDE SEQUENCE</scope>
    <source>
        <strain evidence="10">MO-1</strain>
    </source>
</reference>
<dbReference type="PROSITE" id="PS50975">
    <property type="entry name" value="ATP_GRASP"/>
    <property type="match status" value="1"/>
</dbReference>
<dbReference type="AlphaFoldDB" id="A0A1S7LFV0"/>
<keyword evidence="5 8" id="KW-0547">Nucleotide-binding</keyword>
<keyword evidence="4 8" id="KW-0479">Metal-binding</keyword>
<comment type="subunit">
    <text evidence="8">Heterotetramer of two alpha and two beta subunits.</text>
</comment>
<dbReference type="Pfam" id="PF08442">
    <property type="entry name" value="ATP-grasp_2"/>
    <property type="match status" value="1"/>
</dbReference>
<keyword evidence="2 8" id="KW-0816">Tricarboxylic acid cycle</keyword>
<feature type="binding site" evidence="8">
    <location>
        <position position="213"/>
    </location>
    <ligand>
        <name>Mg(2+)</name>
        <dbReference type="ChEBI" id="CHEBI:18420"/>
    </ligand>
</feature>
<dbReference type="GO" id="GO:0005829">
    <property type="term" value="C:cytosol"/>
    <property type="evidence" value="ECO:0007669"/>
    <property type="project" value="TreeGrafter"/>
</dbReference>
<dbReference type="GO" id="GO:0042709">
    <property type="term" value="C:succinate-CoA ligase complex"/>
    <property type="evidence" value="ECO:0007669"/>
    <property type="project" value="TreeGrafter"/>
</dbReference>
<evidence type="ECO:0000256" key="8">
    <source>
        <dbReference type="HAMAP-Rule" id="MF_00558"/>
    </source>
</evidence>
<dbReference type="PIRSF" id="PIRSF001554">
    <property type="entry name" value="SucCS_beta"/>
    <property type="match status" value="1"/>
</dbReference>
<comment type="cofactor">
    <cofactor evidence="8">
        <name>Mg(2+)</name>
        <dbReference type="ChEBI" id="CHEBI:18420"/>
    </cofactor>
    <text evidence="8">Binds 1 Mg(2+) ion per subunit.</text>
</comment>
<proteinExistence type="inferred from homology"/>
<keyword evidence="3 8" id="KW-0436">Ligase</keyword>
<dbReference type="Pfam" id="PF00549">
    <property type="entry name" value="Ligase_CoA"/>
    <property type="match status" value="1"/>
</dbReference>
<comment type="catalytic activity">
    <reaction evidence="8">
        <text>GTP + succinate + CoA = succinyl-CoA + GDP + phosphate</text>
        <dbReference type="Rhea" id="RHEA:22120"/>
        <dbReference type="ChEBI" id="CHEBI:30031"/>
        <dbReference type="ChEBI" id="CHEBI:37565"/>
        <dbReference type="ChEBI" id="CHEBI:43474"/>
        <dbReference type="ChEBI" id="CHEBI:57287"/>
        <dbReference type="ChEBI" id="CHEBI:57292"/>
        <dbReference type="ChEBI" id="CHEBI:58189"/>
    </reaction>
</comment>
<feature type="binding site" evidence="8">
    <location>
        <position position="107"/>
    </location>
    <ligand>
        <name>ATP</name>
        <dbReference type="ChEBI" id="CHEBI:30616"/>
    </ligand>
</feature>
<feature type="binding site" evidence="8">
    <location>
        <position position="99"/>
    </location>
    <ligand>
        <name>ATP</name>
        <dbReference type="ChEBI" id="CHEBI:30616"/>
    </ligand>
</feature>
<dbReference type="SUPFAM" id="SSF56059">
    <property type="entry name" value="Glutathione synthetase ATP-binding domain-like"/>
    <property type="match status" value="1"/>
</dbReference>
<dbReference type="FunFam" id="3.30.470.20:FF:000002">
    <property type="entry name" value="Succinate--CoA ligase [ADP-forming] subunit beta"/>
    <property type="match status" value="1"/>
</dbReference>
<gene>
    <name evidence="8 10" type="primary">sucC</name>
    <name evidence="10" type="ORF">MAGMO_1641</name>
</gene>
<evidence type="ECO:0000256" key="3">
    <source>
        <dbReference type="ARBA" id="ARBA00022598"/>
    </source>
</evidence>
<dbReference type="UniPathway" id="UPA00223">
    <property type="reaction ID" value="UER00999"/>
</dbReference>
<evidence type="ECO:0000313" key="10">
    <source>
        <dbReference type="EMBL" id="CRH05825.1"/>
    </source>
</evidence>
<dbReference type="InterPro" id="IPR017866">
    <property type="entry name" value="Succ-CoA_synthase_bsu_CS"/>
</dbReference>
<keyword evidence="7 8" id="KW-0460">Magnesium</keyword>
<dbReference type="GO" id="GO:0000287">
    <property type="term" value="F:magnesium ion binding"/>
    <property type="evidence" value="ECO:0007669"/>
    <property type="project" value="UniProtKB-UniRule"/>
</dbReference>
<dbReference type="GO" id="GO:0050074">
    <property type="term" value="F:malate-CoA ligase activity"/>
    <property type="evidence" value="ECO:0007669"/>
    <property type="project" value="UniProtKB-EC"/>
</dbReference>
<evidence type="ECO:0000256" key="4">
    <source>
        <dbReference type="ARBA" id="ARBA00022723"/>
    </source>
</evidence>
<name>A0A1S7LFV0_MAGMO</name>
<dbReference type="FunFam" id="3.40.50.261:FF:000001">
    <property type="entry name" value="Succinate--CoA ligase [ADP-forming] subunit beta"/>
    <property type="match status" value="1"/>
</dbReference>
<feature type="binding site" evidence="8">
    <location>
        <begin position="321"/>
        <end position="323"/>
    </location>
    <ligand>
        <name>substrate</name>
        <note>ligand shared with subunit alpha</note>
    </ligand>
</feature>
<comment type="similarity">
    <text evidence="1 8">Belongs to the succinate/malate CoA ligase beta subunit family.</text>
</comment>
<dbReference type="PANTHER" id="PTHR11815:SF10">
    <property type="entry name" value="SUCCINATE--COA LIGASE [GDP-FORMING] SUBUNIT BETA, MITOCHONDRIAL"/>
    <property type="match status" value="1"/>
</dbReference>
<dbReference type="FunFam" id="3.30.1490.20:FF:000002">
    <property type="entry name" value="Succinate--CoA ligase [ADP-forming] subunit beta"/>
    <property type="match status" value="1"/>
</dbReference>
<dbReference type="GO" id="GO:0006099">
    <property type="term" value="P:tricarboxylic acid cycle"/>
    <property type="evidence" value="ECO:0007669"/>
    <property type="project" value="UniProtKB-UniRule"/>
</dbReference>
<protein>
    <recommendedName>
        <fullName evidence="8">Succinate--CoA ligase [ADP-forming] subunit beta</fullName>
        <ecNumber evidence="8">6.2.1.5</ecNumber>
    </recommendedName>
    <alternativeName>
        <fullName evidence="8">Succinyl-CoA synthetase subunit beta</fullName>
        <shortName evidence="8">SCS-beta</shortName>
    </alternativeName>
</protein>
<sequence>MNIHEYQAKQIIAKFGVNVPQGRVAYTPQEAEMAAKELDSGVFVVKAQIHAGGRGKAGGVKVVKSPEAVRQEAERMLGLTLVTHQTGPEGKEVKRLYVEEGCDIARELYLGMVIDRATSRVTFMASTEGGMEIEEVAEKTPEKILREIVDPAVGMMPYQARNLAFGLGLEGKQVGKAVKFMMALYKAFMDTDASLTEINPLVVTGDGDVLALDCKMNFDSNALYRQKAIEELRDFDEEDSKEIEASKHELNYIALDGNIGCMVNGAGLAMATMDIIKLKGGAPANFLDVGGGATTERVTEAFKLILSDENVKAVLVNIFGGIMRCDVIANGVVEAAKQVELKIPLIVRLEGTNVEKGKDILANSGLPIISADDLNDAAEKAVASLKEG</sequence>
<accession>A0A1S7LFV0</accession>
<dbReference type="GO" id="GO:0004776">
    <property type="term" value="F:succinate-CoA ligase (GDP-forming) activity"/>
    <property type="evidence" value="ECO:0007669"/>
    <property type="project" value="RHEA"/>
</dbReference>
<dbReference type="GO" id="GO:0004775">
    <property type="term" value="F:succinate-CoA ligase (ADP-forming) activity"/>
    <property type="evidence" value="ECO:0007669"/>
    <property type="project" value="UniProtKB-UniRule"/>
</dbReference>
<dbReference type="HAMAP" id="MF_00558">
    <property type="entry name" value="Succ_CoA_beta"/>
    <property type="match status" value="1"/>
</dbReference>
<feature type="binding site" evidence="8">
    <location>
        <position position="46"/>
    </location>
    <ligand>
        <name>ATP</name>
        <dbReference type="ChEBI" id="CHEBI:30616"/>
    </ligand>
</feature>
<dbReference type="InterPro" id="IPR016102">
    <property type="entry name" value="Succinyl-CoA_synth-like"/>
</dbReference>
<dbReference type="NCBIfam" id="TIGR01016">
    <property type="entry name" value="sucCoAbeta"/>
    <property type="match status" value="1"/>
</dbReference>
<dbReference type="Gene3D" id="3.40.50.261">
    <property type="entry name" value="Succinyl-CoA synthetase domains"/>
    <property type="match status" value="1"/>
</dbReference>
<dbReference type="NCBIfam" id="NF001913">
    <property type="entry name" value="PRK00696.1"/>
    <property type="match status" value="1"/>
</dbReference>